<proteinExistence type="inferred from homology"/>
<reference evidence="8 9" key="1">
    <citation type="submission" date="2022-12" db="EMBL/GenBank/DDBJ databases">
        <title>Chromosome-level genome assembly of true bugs.</title>
        <authorList>
            <person name="Ma L."/>
            <person name="Li H."/>
        </authorList>
    </citation>
    <scope>NUCLEOTIDE SEQUENCE [LARGE SCALE GENOMIC DNA]</scope>
    <source>
        <strain evidence="8">Lab_2022b</strain>
    </source>
</reference>
<evidence type="ECO:0000256" key="3">
    <source>
        <dbReference type="ARBA" id="ARBA00022475"/>
    </source>
</evidence>
<dbReference type="Proteomes" id="UP001461498">
    <property type="component" value="Unassembled WGS sequence"/>
</dbReference>
<dbReference type="PANTHER" id="PTHR31220">
    <property type="entry name" value="HYCCIN RELATED"/>
    <property type="match status" value="1"/>
</dbReference>
<name>A0AAW1CXM7_9HEMI</name>
<dbReference type="InterPro" id="IPR018619">
    <property type="entry name" value="Hyccin"/>
</dbReference>
<evidence type="ECO:0000256" key="7">
    <source>
        <dbReference type="SAM" id="MobiDB-lite"/>
    </source>
</evidence>
<evidence type="ECO:0000313" key="8">
    <source>
        <dbReference type="EMBL" id="KAK9503563.1"/>
    </source>
</evidence>
<evidence type="ECO:0000256" key="2">
    <source>
        <dbReference type="ARBA" id="ARBA00004514"/>
    </source>
</evidence>
<gene>
    <name evidence="8" type="ORF">O3M35_010095</name>
</gene>
<evidence type="ECO:0000256" key="4">
    <source>
        <dbReference type="ARBA" id="ARBA00022490"/>
    </source>
</evidence>
<keyword evidence="5" id="KW-0472">Membrane</keyword>
<dbReference type="GO" id="GO:0046854">
    <property type="term" value="P:phosphatidylinositol phosphate biosynthetic process"/>
    <property type="evidence" value="ECO:0007669"/>
    <property type="project" value="TreeGrafter"/>
</dbReference>
<feature type="compositionally biased region" description="Gly residues" evidence="7">
    <location>
        <begin position="416"/>
        <end position="434"/>
    </location>
</feature>
<keyword evidence="3" id="KW-1003">Cell membrane</keyword>
<accession>A0AAW1CXM7</accession>
<dbReference type="GO" id="GO:0072659">
    <property type="term" value="P:protein localization to plasma membrane"/>
    <property type="evidence" value="ECO:0007669"/>
    <property type="project" value="TreeGrafter"/>
</dbReference>
<comment type="similarity">
    <text evidence="6">Belongs to the Hyccin family.</text>
</comment>
<feature type="compositionally biased region" description="Low complexity" evidence="7">
    <location>
        <begin position="435"/>
        <end position="448"/>
    </location>
</feature>
<keyword evidence="4" id="KW-0963">Cytoplasm</keyword>
<dbReference type="GO" id="GO:0005829">
    <property type="term" value="C:cytosol"/>
    <property type="evidence" value="ECO:0007669"/>
    <property type="project" value="UniProtKB-SubCell"/>
</dbReference>
<protein>
    <recommendedName>
        <fullName evidence="10">Beta-catenin-tcf/lef signaling pathway component drctnnb1a</fullName>
    </recommendedName>
</protein>
<dbReference type="AlphaFoldDB" id="A0AAW1CXM7"/>
<comment type="caution">
    <text evidence="8">The sequence shown here is derived from an EMBL/GenBank/DDBJ whole genome shotgun (WGS) entry which is preliminary data.</text>
</comment>
<evidence type="ECO:0000256" key="6">
    <source>
        <dbReference type="ARBA" id="ARBA00034482"/>
    </source>
</evidence>
<sequence>MTEHIIQEWLADYAALTTPDEIHTFASTVHHNTEVINAIFTVLDDRQNYTELVDPVCTTLFSFYRSKELELKRFTLVFLPTLIYVYLNAVAHGEKKSCRGVEALLIGLYNLEAVDDNCEAQNISFRLPSLAQASLYHEPMSLAPLSLTETALRRLEECNTKLVRWGPLTQVEKIIAQNRLAIMTALLFIYNQHISCLQKYSLDQLCKVVSKLVTQGFNKLGKRVSYSSDVPRVLPRIPVSQKFLLEVLYSLYYSIFNGDVVLALQAVEEVHQRACYQGYSDVMLVTNAIKNATPPAHSGQITENPMGISVAISPSTATTVVSKSMITNASFRTKKLPDDIPIQVGRGEGDSSGLGSITEEREDNIASVPTTGPNSNENSSNPSSGVGSGQARRSLPKMAVNFGKKTRERLSKGRSLSGGGGGGSAGGGGGGGQGQPLQQLPGQQQQSQRNNTLNGSDSWDGDEVQENDSGMGESVPSSEPPPNGSAHHEHDSRTMQVSSV</sequence>
<dbReference type="Pfam" id="PF09790">
    <property type="entry name" value="Hyccin"/>
    <property type="match status" value="1"/>
</dbReference>
<organism evidence="8 9">
    <name type="scientific">Rhynocoris fuscipes</name>
    <dbReference type="NCBI Taxonomy" id="488301"/>
    <lineage>
        <taxon>Eukaryota</taxon>
        <taxon>Metazoa</taxon>
        <taxon>Ecdysozoa</taxon>
        <taxon>Arthropoda</taxon>
        <taxon>Hexapoda</taxon>
        <taxon>Insecta</taxon>
        <taxon>Pterygota</taxon>
        <taxon>Neoptera</taxon>
        <taxon>Paraneoptera</taxon>
        <taxon>Hemiptera</taxon>
        <taxon>Heteroptera</taxon>
        <taxon>Panheteroptera</taxon>
        <taxon>Cimicomorpha</taxon>
        <taxon>Reduviidae</taxon>
        <taxon>Harpactorinae</taxon>
        <taxon>Harpactorini</taxon>
        <taxon>Rhynocoris</taxon>
    </lineage>
</organism>
<feature type="compositionally biased region" description="Low complexity" evidence="7">
    <location>
        <begin position="372"/>
        <end position="385"/>
    </location>
</feature>
<dbReference type="PANTHER" id="PTHR31220:SF1">
    <property type="entry name" value="GH21176P"/>
    <property type="match status" value="1"/>
</dbReference>
<evidence type="ECO:0008006" key="10">
    <source>
        <dbReference type="Google" id="ProtNLM"/>
    </source>
</evidence>
<evidence type="ECO:0000256" key="5">
    <source>
        <dbReference type="ARBA" id="ARBA00023136"/>
    </source>
</evidence>
<evidence type="ECO:0000256" key="1">
    <source>
        <dbReference type="ARBA" id="ARBA00004236"/>
    </source>
</evidence>
<keyword evidence="9" id="KW-1185">Reference proteome</keyword>
<dbReference type="EMBL" id="JAPXFL010000007">
    <property type="protein sequence ID" value="KAK9503563.1"/>
    <property type="molecule type" value="Genomic_DNA"/>
</dbReference>
<comment type="subcellular location">
    <subcellularLocation>
        <location evidence="1">Cell membrane</location>
    </subcellularLocation>
    <subcellularLocation>
        <location evidence="2">Cytoplasm</location>
        <location evidence="2">Cytosol</location>
    </subcellularLocation>
</comment>
<feature type="region of interest" description="Disordered" evidence="7">
    <location>
        <begin position="339"/>
        <end position="500"/>
    </location>
</feature>
<evidence type="ECO:0000313" key="9">
    <source>
        <dbReference type="Proteomes" id="UP001461498"/>
    </source>
</evidence>
<dbReference type="GO" id="GO:0005886">
    <property type="term" value="C:plasma membrane"/>
    <property type="evidence" value="ECO:0007669"/>
    <property type="project" value="UniProtKB-SubCell"/>
</dbReference>